<dbReference type="Pfam" id="PF01551">
    <property type="entry name" value="Peptidase_M23"/>
    <property type="match status" value="2"/>
</dbReference>
<reference evidence="2 3" key="1">
    <citation type="submission" date="2015-08" db="EMBL/GenBank/DDBJ databases">
        <title>Whole genome sequence of Flavobacterium akiainvivens IK-1T, from decaying Wikstroemia oahuensis, an endemic Hawaiian shrub.</title>
        <authorList>
            <person name="Wan X."/>
            <person name="Hou S."/>
            <person name="Saito J."/>
            <person name="Donachie S."/>
        </authorList>
    </citation>
    <scope>NUCLEOTIDE SEQUENCE [LARGE SCALE GENOMIC DNA]</scope>
    <source>
        <strain evidence="2 3">IK-1</strain>
    </source>
</reference>
<accession>A0A0M9VI26</accession>
<dbReference type="Gene3D" id="2.70.70.10">
    <property type="entry name" value="Glucose Permease (Domain IIA)"/>
    <property type="match status" value="1"/>
</dbReference>
<comment type="caution">
    <text evidence="2">The sequence shown here is derived from an EMBL/GenBank/DDBJ whole genome shotgun (WGS) entry which is preliminary data.</text>
</comment>
<dbReference type="PANTHER" id="PTHR21666:SF285">
    <property type="entry name" value="M23 FAMILY METALLOPEPTIDASE"/>
    <property type="match status" value="1"/>
</dbReference>
<dbReference type="SUPFAM" id="SSF51261">
    <property type="entry name" value="Duplicated hybrid motif"/>
    <property type="match status" value="1"/>
</dbReference>
<feature type="domain" description="M23ase beta-sheet core" evidence="1">
    <location>
        <begin position="47"/>
        <end position="103"/>
    </location>
</feature>
<evidence type="ECO:0000313" key="3">
    <source>
        <dbReference type="Proteomes" id="UP000037755"/>
    </source>
</evidence>
<feature type="domain" description="M23ase beta-sheet core" evidence="1">
    <location>
        <begin position="133"/>
        <end position="163"/>
    </location>
</feature>
<sequence>MRFHLLTLFFTASLLAQSPYPKDYFRSPMDLPLNTSGTFGELRSNHFHAGLDYRTNQQEGFPVYAAADGYISRIKVSSYGYGTSLYIDHPNGFTTLYGHLSAYGPGIEEYVRKLQYEKKSFEVEVFPKPGELVVKQGQIVAYSGNTGGSGGPHLHFEFRDTKTEMIINPLNFGLDKKMKDTSVPTIYGVMAYPLSDDAVVNGSTSPILILIKKQADGSYTAGNIQAKGTIGFGLNATDKSTGSTPNNGIYKVETFFGGSPYFSYTFDTFAFDESRYINNFIDYPRYYKTGQRYQKLFVRTPYELSLLKHNKGNGQYAVKEGKTEDYRIVVADYHGNNVTINGNIAYSDTAGKAAEPKHTTPYLVKAANDNNYTKNNISVYIPAHAFYEDFYMDFDVKDSVLYLHDASMPVHSPITVSFDVSHLDKATLQKTFIGGNTGNHFSYNSSLLEGGRLSAKVKNLGTFKLMQDNNPPKIFSPSFAAGKWLSANKTFSLKISDDMSGIATYDAYLNGKWILMHYDYKTRVIYHNFSDGVVADGRNDLKVVVTDNVGNSTTFESHFFRTQNTTPVENNK</sequence>
<dbReference type="GO" id="GO:0004222">
    <property type="term" value="F:metalloendopeptidase activity"/>
    <property type="evidence" value="ECO:0007669"/>
    <property type="project" value="TreeGrafter"/>
</dbReference>
<gene>
    <name evidence="2" type="ORF">AM493_09280</name>
</gene>
<dbReference type="CDD" id="cd12797">
    <property type="entry name" value="M23_peptidase"/>
    <property type="match status" value="1"/>
</dbReference>
<dbReference type="RefSeq" id="WP_054407697.1">
    <property type="nucleotide sequence ID" value="NZ_FOYA01000014.1"/>
</dbReference>
<dbReference type="AlphaFoldDB" id="A0A0M9VI26"/>
<dbReference type="OrthoDB" id="9810477at2"/>
<dbReference type="STRING" id="1202724.AM493_09280"/>
<dbReference type="PANTHER" id="PTHR21666">
    <property type="entry name" value="PEPTIDASE-RELATED"/>
    <property type="match status" value="1"/>
</dbReference>
<proteinExistence type="predicted"/>
<dbReference type="Proteomes" id="UP000037755">
    <property type="component" value="Unassembled WGS sequence"/>
</dbReference>
<keyword evidence="3" id="KW-1185">Reference proteome</keyword>
<name>A0A0M9VI26_9FLAO</name>
<evidence type="ECO:0000313" key="2">
    <source>
        <dbReference type="EMBL" id="KOS06200.1"/>
    </source>
</evidence>
<evidence type="ECO:0000259" key="1">
    <source>
        <dbReference type="Pfam" id="PF01551"/>
    </source>
</evidence>
<protein>
    <submittedName>
        <fullName evidence="2">Peptidase M23</fullName>
    </submittedName>
</protein>
<dbReference type="InterPro" id="IPR016047">
    <property type="entry name" value="M23ase_b-sheet_dom"/>
</dbReference>
<organism evidence="2 3">
    <name type="scientific">Flavobacterium akiainvivens</name>
    <dbReference type="NCBI Taxonomy" id="1202724"/>
    <lineage>
        <taxon>Bacteria</taxon>
        <taxon>Pseudomonadati</taxon>
        <taxon>Bacteroidota</taxon>
        <taxon>Flavobacteriia</taxon>
        <taxon>Flavobacteriales</taxon>
        <taxon>Flavobacteriaceae</taxon>
        <taxon>Flavobacterium</taxon>
    </lineage>
</organism>
<dbReference type="InterPro" id="IPR050570">
    <property type="entry name" value="Cell_wall_metabolism_enzyme"/>
</dbReference>
<dbReference type="InterPro" id="IPR011055">
    <property type="entry name" value="Dup_hybrid_motif"/>
</dbReference>
<dbReference type="PATRIC" id="fig|1202724.3.peg.1927"/>
<dbReference type="EMBL" id="LIYD01000005">
    <property type="protein sequence ID" value="KOS06200.1"/>
    <property type="molecule type" value="Genomic_DNA"/>
</dbReference>